<dbReference type="PANTHER" id="PTHR30163">
    <property type="entry name" value="MEMBRANE-BOUND LYTIC MUREIN TRANSGLYCOSYLASE B"/>
    <property type="match status" value="1"/>
</dbReference>
<evidence type="ECO:0000313" key="4">
    <source>
        <dbReference type="Proteomes" id="UP000180166"/>
    </source>
</evidence>
<protein>
    <recommendedName>
        <fullName evidence="5">Lytic transglycosylase</fullName>
    </recommendedName>
</protein>
<reference evidence="3 4" key="1">
    <citation type="submission" date="2016-10" db="EMBL/GenBank/DDBJ databases">
        <title>Genome sequence of Nocardia seriolae strain EM150506, isolated from Anguila japonica.</title>
        <authorList>
            <person name="Han H.-J."/>
        </authorList>
    </citation>
    <scope>NUCLEOTIDE SEQUENCE [LARGE SCALE GENOMIC DNA]</scope>
    <source>
        <strain evidence="3 4">EM150506</strain>
    </source>
</reference>
<feature type="signal peptide" evidence="2">
    <location>
        <begin position="1"/>
        <end position="23"/>
    </location>
</feature>
<feature type="compositionally biased region" description="Pro residues" evidence="1">
    <location>
        <begin position="472"/>
        <end position="481"/>
    </location>
</feature>
<dbReference type="KEGG" id="nsr:NS506_01942"/>
<organism evidence="3 4">
    <name type="scientific">Nocardia seriolae</name>
    <dbReference type="NCBI Taxonomy" id="37332"/>
    <lineage>
        <taxon>Bacteria</taxon>
        <taxon>Bacillati</taxon>
        <taxon>Actinomycetota</taxon>
        <taxon>Actinomycetes</taxon>
        <taxon>Mycobacteriales</taxon>
        <taxon>Nocardiaceae</taxon>
        <taxon>Nocardia</taxon>
    </lineage>
</organism>
<evidence type="ECO:0000256" key="2">
    <source>
        <dbReference type="SAM" id="SignalP"/>
    </source>
</evidence>
<gene>
    <name evidence="3" type="ORF">NS506_01942</name>
</gene>
<dbReference type="SUPFAM" id="SSF53955">
    <property type="entry name" value="Lysozyme-like"/>
    <property type="match status" value="1"/>
</dbReference>
<evidence type="ECO:0000256" key="1">
    <source>
        <dbReference type="SAM" id="MobiDB-lite"/>
    </source>
</evidence>
<evidence type="ECO:0000313" key="3">
    <source>
        <dbReference type="EMBL" id="APA96009.1"/>
    </source>
</evidence>
<dbReference type="InterPro" id="IPR023346">
    <property type="entry name" value="Lysozyme-like_dom_sf"/>
</dbReference>
<dbReference type="Gene3D" id="1.10.530.10">
    <property type="match status" value="1"/>
</dbReference>
<dbReference type="EMBL" id="CP017839">
    <property type="protein sequence ID" value="APA96009.1"/>
    <property type="molecule type" value="Genomic_DNA"/>
</dbReference>
<dbReference type="CDD" id="cd13399">
    <property type="entry name" value="Slt35-like"/>
    <property type="match status" value="1"/>
</dbReference>
<accession>A0ABC8AP02</accession>
<feature type="chain" id="PRO_5044764038" description="Lytic transglycosylase" evidence="2">
    <location>
        <begin position="24"/>
        <end position="481"/>
    </location>
</feature>
<feature type="region of interest" description="Disordered" evidence="1">
    <location>
        <begin position="362"/>
        <end position="481"/>
    </location>
</feature>
<keyword evidence="2" id="KW-0732">Signal</keyword>
<dbReference type="Proteomes" id="UP000180166">
    <property type="component" value="Chromosome"/>
</dbReference>
<proteinExistence type="predicted"/>
<dbReference type="AlphaFoldDB" id="A0ABC8AP02"/>
<dbReference type="InterPro" id="IPR043426">
    <property type="entry name" value="MltB-like"/>
</dbReference>
<feature type="compositionally biased region" description="Low complexity" evidence="1">
    <location>
        <begin position="409"/>
        <end position="437"/>
    </location>
</feature>
<dbReference type="PANTHER" id="PTHR30163:SF8">
    <property type="entry name" value="LYTIC MUREIN TRANSGLYCOSYLASE"/>
    <property type="match status" value="1"/>
</dbReference>
<name>A0ABC8AP02_9NOCA</name>
<evidence type="ECO:0008006" key="5">
    <source>
        <dbReference type="Google" id="ProtNLM"/>
    </source>
</evidence>
<sequence length="481" mass="48941">MVAKRISAPVTASALLIAGLVTAGSTTNTTVHVAAPQAAPDALLAAAAAHNASVSSPVETPSDRTVGLVPAAPEAPRKLSAMTPPADGVPLFGGTVPLRDIALPGGNGVLGIPEIVLAAYRNAELALQSSDPNCHLPWYLLAGIGRIESNHADNGRTDTAGTTVTPIYGPALDGTLPGNEIIKAADGNYVRAIGPMQFLPSTWSVYAANGKGSGTPDPNNVFDAALAAGKYLCSGGMDLADPAQQLRAVLRYNNSVAYAANVLSWANAYRTGGTPQQVTISPDLVGNNYVPVSGPDIIVASTTIPATTDTETTQQPVATTPTPTQVMITIPGLPPIPCGIFCPAPVVPANPCEQVTVPAQQLPESGEPGQQVLGSDGKPILATNGQPLVFGPDGKPVVKDTGCSVQAGQQDPNKPQDQPQQAVQQPQDQQTVTPTKTPEAEPMAPADTAPDTVETTTPAPGITLPFGITIPLPAPAPAPAP</sequence>